<evidence type="ECO:0000256" key="1">
    <source>
        <dbReference type="SAM" id="MobiDB-lite"/>
    </source>
</evidence>
<organism evidence="2 3">
    <name type="scientific">Mycena alexandri</name>
    <dbReference type="NCBI Taxonomy" id="1745969"/>
    <lineage>
        <taxon>Eukaryota</taxon>
        <taxon>Fungi</taxon>
        <taxon>Dikarya</taxon>
        <taxon>Basidiomycota</taxon>
        <taxon>Agaricomycotina</taxon>
        <taxon>Agaricomycetes</taxon>
        <taxon>Agaricomycetidae</taxon>
        <taxon>Agaricales</taxon>
        <taxon>Marasmiineae</taxon>
        <taxon>Mycenaceae</taxon>
        <taxon>Mycena</taxon>
    </lineage>
</organism>
<name>A0AAD6SBJ1_9AGAR</name>
<dbReference type="EMBL" id="JARJCM010000178">
    <property type="protein sequence ID" value="KAJ7023943.1"/>
    <property type="molecule type" value="Genomic_DNA"/>
</dbReference>
<evidence type="ECO:0000313" key="2">
    <source>
        <dbReference type="EMBL" id="KAJ7023943.1"/>
    </source>
</evidence>
<feature type="compositionally biased region" description="Acidic residues" evidence="1">
    <location>
        <begin position="122"/>
        <end position="138"/>
    </location>
</feature>
<feature type="compositionally biased region" description="Acidic residues" evidence="1">
    <location>
        <begin position="92"/>
        <end position="107"/>
    </location>
</feature>
<feature type="region of interest" description="Disordered" evidence="1">
    <location>
        <begin position="91"/>
        <end position="173"/>
    </location>
</feature>
<comment type="caution">
    <text evidence="2">The sequence shown here is derived from an EMBL/GenBank/DDBJ whole genome shotgun (WGS) entry which is preliminary data.</text>
</comment>
<keyword evidence="3" id="KW-1185">Reference proteome</keyword>
<evidence type="ECO:0000313" key="3">
    <source>
        <dbReference type="Proteomes" id="UP001218188"/>
    </source>
</evidence>
<proteinExistence type="predicted"/>
<accession>A0AAD6SBJ1</accession>
<dbReference type="Proteomes" id="UP001218188">
    <property type="component" value="Unassembled WGS sequence"/>
</dbReference>
<dbReference type="AlphaFoldDB" id="A0AAD6SBJ1"/>
<protein>
    <submittedName>
        <fullName evidence="2">Uncharacterized protein</fullName>
    </submittedName>
</protein>
<sequence>MADVDPLELLFLEITNGPNGIDLDDFLLFLRRKAAADQFLDATLQAGESLLAFQNLERESGLSPALTEALNAKMDRAGVILEAIIRERMPVDDDSLSEEEGDGDDESSNAMSVDLHSSSSSSEDEEEEEEEEEEEDEDRDLKDDHYHTTRYADEEPEYNADLPVSRPHPYPCERRDGTRRLIRVIIYTSAHQPGFHGDWEVPTARMIHPQHYPLPGGCSAWHDFVVYSVADQRWNRIGEGLNLVGRSSVLLFRRLTLLERECPGLDLWLYLINKGTGFLSDDEASDDEDMEELQSDVESVTMTIPGGDPGSSFNDPLIIN</sequence>
<reference evidence="2" key="1">
    <citation type="submission" date="2023-03" db="EMBL/GenBank/DDBJ databases">
        <title>Massive genome expansion in bonnet fungi (Mycena s.s.) driven by repeated elements and novel gene families across ecological guilds.</title>
        <authorList>
            <consortium name="Lawrence Berkeley National Laboratory"/>
            <person name="Harder C.B."/>
            <person name="Miyauchi S."/>
            <person name="Viragh M."/>
            <person name="Kuo A."/>
            <person name="Thoen E."/>
            <person name="Andreopoulos B."/>
            <person name="Lu D."/>
            <person name="Skrede I."/>
            <person name="Drula E."/>
            <person name="Henrissat B."/>
            <person name="Morin E."/>
            <person name="Kohler A."/>
            <person name="Barry K."/>
            <person name="LaButti K."/>
            <person name="Morin E."/>
            <person name="Salamov A."/>
            <person name="Lipzen A."/>
            <person name="Mereny Z."/>
            <person name="Hegedus B."/>
            <person name="Baldrian P."/>
            <person name="Stursova M."/>
            <person name="Weitz H."/>
            <person name="Taylor A."/>
            <person name="Grigoriev I.V."/>
            <person name="Nagy L.G."/>
            <person name="Martin F."/>
            <person name="Kauserud H."/>
        </authorList>
    </citation>
    <scope>NUCLEOTIDE SEQUENCE</scope>
    <source>
        <strain evidence="2">CBHHK200</strain>
    </source>
</reference>
<feature type="compositionally biased region" description="Basic and acidic residues" evidence="1">
    <location>
        <begin position="139"/>
        <end position="153"/>
    </location>
</feature>
<gene>
    <name evidence="2" type="ORF">C8F04DRAFT_1270854</name>
</gene>